<dbReference type="PANTHER" id="PTHR30244:SF36">
    <property type="entry name" value="3-OXO-GLUCOSE-6-PHOSPHATE:GLUTAMATE AMINOTRANSFERASE"/>
    <property type="match status" value="1"/>
</dbReference>
<dbReference type="GO" id="GO:0000271">
    <property type="term" value="P:polysaccharide biosynthetic process"/>
    <property type="evidence" value="ECO:0007669"/>
    <property type="project" value="TreeGrafter"/>
</dbReference>
<dbReference type="RefSeq" id="WP_057955194.1">
    <property type="nucleotide sequence ID" value="NZ_KQ557140.1"/>
</dbReference>
<dbReference type="GO" id="GO:0030170">
    <property type="term" value="F:pyridoxal phosphate binding"/>
    <property type="evidence" value="ECO:0007669"/>
    <property type="project" value="UniProtKB-ARBA"/>
</dbReference>
<dbReference type="CDD" id="cd00616">
    <property type="entry name" value="AHBA_syn"/>
    <property type="match status" value="1"/>
</dbReference>
<evidence type="ECO:0000313" key="8">
    <source>
        <dbReference type="Proteomes" id="UP000051276"/>
    </source>
</evidence>
<comment type="similarity">
    <text evidence="2 5">Belongs to the DegT/DnrJ/EryC1 family.</text>
</comment>
<dbReference type="PIRSF" id="PIRSF000390">
    <property type="entry name" value="PLP_StrS"/>
    <property type="match status" value="1"/>
</dbReference>
<dbReference type="Gene3D" id="3.90.1150.10">
    <property type="entry name" value="Aspartate Aminotransferase, domain 1"/>
    <property type="match status" value="1"/>
</dbReference>
<dbReference type="Gene3D" id="3.40.640.10">
    <property type="entry name" value="Type I PLP-dependent aspartate aminotransferase-like (Major domain)"/>
    <property type="match status" value="1"/>
</dbReference>
<gene>
    <name evidence="6" type="ORF">Ga0074115_12529</name>
    <name evidence="7" type="ORF">Ga0076813_108513</name>
</gene>
<dbReference type="OrthoDB" id="9804264at2"/>
<evidence type="ECO:0000256" key="5">
    <source>
        <dbReference type="RuleBase" id="RU004508"/>
    </source>
</evidence>
<comment type="caution">
    <text evidence="7">The sequence shown here is derived from an EMBL/GenBank/DDBJ whole genome shotgun (WGS) entry which is preliminary data.</text>
</comment>
<dbReference type="FunFam" id="3.40.640.10:FF:000089">
    <property type="entry name" value="Aminotransferase, DegT/DnrJ/EryC1/StrS family"/>
    <property type="match status" value="1"/>
</dbReference>
<evidence type="ECO:0000313" key="6">
    <source>
        <dbReference type="EMBL" id="KRT55833.1"/>
    </source>
</evidence>
<sequence>MHIPFLDLKQINASYAAEYLGALQRVLDSGRYVLGQELDSFEDELASFCEAGESIGVGNGLDALTIVLRALDVRPGDEVLVPANTFIASFLAISAVGATPVPVDPEPESLLLGAANLEGKITARTKAIMPVHLYGQVCDMDAINAVANNHDLHVVEDAAQAHGARYKGRRVGALSTASGFSFYPGKNLGALGDGGAIVTNDQDLAERVRMVRSYGSVTKYWHEKKGVNSRLDELQAAFLRIRLRDLDKENEKRRMIADYYLNNIRNDSVRLPQIPPDTLPVWHLFVVRVSDREQFIAYLTANGIESLIHYPVVCHKQNCYAELYNHDCQVAEQAANEVVSLPISPVMTLEQMEYIVEVTNRWGS</sequence>
<keyword evidence="1 4" id="KW-0663">Pyridoxal phosphate</keyword>
<proteinExistence type="inferred from homology"/>
<organism evidence="7 8">
    <name type="scientific">endosymbiont of Ridgeia piscesae</name>
    <dbReference type="NCBI Taxonomy" id="54398"/>
    <lineage>
        <taxon>Bacteria</taxon>
        <taxon>Pseudomonadati</taxon>
        <taxon>Pseudomonadota</taxon>
        <taxon>Gammaproteobacteria</taxon>
        <taxon>sulfur-oxidizing symbionts</taxon>
    </lineage>
</organism>
<dbReference type="AlphaFoldDB" id="A0A0T5Z2G7"/>
<dbReference type="GO" id="GO:0008483">
    <property type="term" value="F:transaminase activity"/>
    <property type="evidence" value="ECO:0007669"/>
    <property type="project" value="TreeGrafter"/>
</dbReference>
<dbReference type="PANTHER" id="PTHR30244">
    <property type="entry name" value="TRANSAMINASE"/>
    <property type="match status" value="1"/>
</dbReference>
<evidence type="ECO:0000256" key="1">
    <source>
        <dbReference type="ARBA" id="ARBA00022898"/>
    </source>
</evidence>
<protein>
    <submittedName>
        <fullName evidence="7">dTDP-4-amino-4,6-dideoxygalactose transaminase</fullName>
    </submittedName>
</protein>
<dbReference type="EMBL" id="LMXI01000609">
    <property type="protein sequence ID" value="KRT57097.1"/>
    <property type="molecule type" value="Genomic_DNA"/>
</dbReference>
<dbReference type="Proteomes" id="UP000051276">
    <property type="component" value="Unassembled WGS sequence"/>
</dbReference>
<evidence type="ECO:0000313" key="7">
    <source>
        <dbReference type="EMBL" id="KRT57097.1"/>
    </source>
</evidence>
<dbReference type="Pfam" id="PF01041">
    <property type="entry name" value="DegT_DnrJ_EryC1"/>
    <property type="match status" value="1"/>
</dbReference>
<dbReference type="EMBL" id="LDXT01000072">
    <property type="protein sequence ID" value="KRT55833.1"/>
    <property type="molecule type" value="Genomic_DNA"/>
</dbReference>
<evidence type="ECO:0000256" key="4">
    <source>
        <dbReference type="PIRSR" id="PIRSR000390-2"/>
    </source>
</evidence>
<reference evidence="8 9" key="1">
    <citation type="submission" date="2015-11" db="EMBL/GenBank/DDBJ databases">
        <title>The genome of Candidatus Endoriftia persephone in Ridgeia piscesae and population structure of the North Eastern Pacific vestimentiferan symbionts.</title>
        <authorList>
            <person name="Perez M."/>
            <person name="Juniper K.S."/>
        </authorList>
    </citation>
    <scope>NUCLEOTIDE SEQUENCE [LARGE SCALE GENOMIC DNA]</scope>
    <source>
        <strain evidence="7">Ind10</strain>
        <strain evidence="6">Ind11</strain>
    </source>
</reference>
<keyword evidence="9" id="KW-1185">Reference proteome</keyword>
<dbReference type="PATRIC" id="fig|54398.3.peg.2537"/>
<evidence type="ECO:0000256" key="2">
    <source>
        <dbReference type="ARBA" id="ARBA00037999"/>
    </source>
</evidence>
<evidence type="ECO:0000313" key="9">
    <source>
        <dbReference type="Proteomes" id="UP000051634"/>
    </source>
</evidence>
<dbReference type="InterPro" id="IPR015424">
    <property type="entry name" value="PyrdxlP-dep_Trfase"/>
</dbReference>
<feature type="modified residue" description="N6-(pyridoxal phosphate)lysine" evidence="4">
    <location>
        <position position="186"/>
    </location>
</feature>
<name>A0A0T5Z2G7_9GAMM</name>
<dbReference type="SUPFAM" id="SSF53383">
    <property type="entry name" value="PLP-dependent transferases"/>
    <property type="match status" value="1"/>
</dbReference>
<feature type="active site" description="Proton acceptor" evidence="3">
    <location>
        <position position="186"/>
    </location>
</feature>
<evidence type="ECO:0000256" key="3">
    <source>
        <dbReference type="PIRSR" id="PIRSR000390-1"/>
    </source>
</evidence>
<accession>A0A0T5Z2G7</accession>
<dbReference type="STRING" id="54398.Ga0074115_12529"/>
<dbReference type="InterPro" id="IPR015422">
    <property type="entry name" value="PyrdxlP-dep_Trfase_small"/>
</dbReference>
<dbReference type="Proteomes" id="UP000051634">
    <property type="component" value="Unassembled WGS sequence"/>
</dbReference>
<dbReference type="InterPro" id="IPR000653">
    <property type="entry name" value="DegT/StrS_aminotransferase"/>
</dbReference>
<dbReference type="InterPro" id="IPR015421">
    <property type="entry name" value="PyrdxlP-dep_Trfase_major"/>
</dbReference>